<dbReference type="OrthoDB" id="23692at2"/>
<dbReference type="InterPro" id="IPR011990">
    <property type="entry name" value="TPR-like_helical_dom_sf"/>
</dbReference>
<dbReference type="GO" id="GO:0005886">
    <property type="term" value="C:plasma membrane"/>
    <property type="evidence" value="ECO:0007669"/>
    <property type="project" value="TreeGrafter"/>
</dbReference>
<organism evidence="5 6">
    <name type="scientific">Roseateles toxinivorans</name>
    <dbReference type="NCBI Taxonomy" id="270368"/>
    <lineage>
        <taxon>Bacteria</taxon>
        <taxon>Pseudomonadati</taxon>
        <taxon>Pseudomonadota</taxon>
        <taxon>Betaproteobacteria</taxon>
        <taxon>Burkholderiales</taxon>
        <taxon>Sphaerotilaceae</taxon>
        <taxon>Roseateles</taxon>
    </lineage>
</organism>
<sequence>MNASALSSLTDLLAPAVSAAARGNHKEGLRLLDEVLASCEPDDNLGRATCLRLLSLNHNRLGNLETAARLGGEALALYANLSDAAGESEALCTLTLTYTQIGLNKEALEFGLRALQAAEQTGELKLRCWALNRVGLAYAALKQHDNALAHTARALSLAKDLGDDEILFANLNNLASQNLVQADQLRQQGDAAAALLALTQAEAQCEQAIAVAQRAGNPMRECIALVNRTEVALQGKRFDEAEALVQRYHLLAAQHAYPSIELHAEFDWVTLLQHKDLHEEAVTHLQALESHPLMAGDSSFRLSLFKSLYESHKQLRQFEPALAALEQHAALDRQAVLRTADVQARVMMGRLQVEQAELAAEQSRLDAERQRLRATQLEQEQLLLRAQAAEWVRAAREDTLTGLGNRRVVDEALPGLLARAHAEQLPLSIAMADVDHFKIVNDRFGHGVGDQVLVILGQLLRANTRSTDVLARMGGEEFMMVLVGTPIEQAHDICERLRQAVAQHDWNQCAPGLRVTLSTGLVDRSAEFDSLRLVERADRALYAAKHQGRNCVVRH</sequence>
<dbReference type="InterPro" id="IPR050469">
    <property type="entry name" value="Diguanylate_Cyclase"/>
</dbReference>
<reference evidence="5 6" key="1">
    <citation type="submission" date="2019-03" db="EMBL/GenBank/DDBJ databases">
        <title>Genomic Encyclopedia of Type Strains, Phase IV (KMG-IV): sequencing the most valuable type-strain genomes for metagenomic binning, comparative biology and taxonomic classification.</title>
        <authorList>
            <person name="Goeker M."/>
        </authorList>
    </citation>
    <scope>NUCLEOTIDE SEQUENCE [LARGE SCALE GENOMIC DNA]</scope>
    <source>
        <strain evidence="5 6">DSM 16998</strain>
    </source>
</reference>
<dbReference type="Gene3D" id="1.25.40.10">
    <property type="entry name" value="Tetratricopeptide repeat domain"/>
    <property type="match status" value="2"/>
</dbReference>
<dbReference type="AlphaFoldDB" id="A0A4R6QK57"/>
<dbReference type="SMART" id="SM00028">
    <property type="entry name" value="TPR"/>
    <property type="match status" value="4"/>
</dbReference>
<dbReference type="EMBL" id="SNXS01000005">
    <property type="protein sequence ID" value="TDP63293.1"/>
    <property type="molecule type" value="Genomic_DNA"/>
</dbReference>
<evidence type="ECO:0000256" key="3">
    <source>
        <dbReference type="SAM" id="Coils"/>
    </source>
</evidence>
<comment type="catalytic activity">
    <reaction evidence="2">
        <text>2 GTP = 3',3'-c-di-GMP + 2 diphosphate</text>
        <dbReference type="Rhea" id="RHEA:24898"/>
        <dbReference type="ChEBI" id="CHEBI:33019"/>
        <dbReference type="ChEBI" id="CHEBI:37565"/>
        <dbReference type="ChEBI" id="CHEBI:58805"/>
        <dbReference type="EC" id="2.7.7.65"/>
    </reaction>
</comment>
<dbReference type="FunFam" id="3.30.70.270:FF:000001">
    <property type="entry name" value="Diguanylate cyclase domain protein"/>
    <property type="match status" value="1"/>
</dbReference>
<dbReference type="PANTHER" id="PTHR45138:SF9">
    <property type="entry name" value="DIGUANYLATE CYCLASE DGCM-RELATED"/>
    <property type="match status" value="1"/>
</dbReference>
<dbReference type="EC" id="2.7.7.65" evidence="1"/>
<dbReference type="SUPFAM" id="SSF48452">
    <property type="entry name" value="TPR-like"/>
    <property type="match status" value="2"/>
</dbReference>
<dbReference type="SUPFAM" id="SSF55073">
    <property type="entry name" value="Nucleotide cyclase"/>
    <property type="match status" value="1"/>
</dbReference>
<dbReference type="CDD" id="cd01949">
    <property type="entry name" value="GGDEF"/>
    <property type="match status" value="1"/>
</dbReference>
<evidence type="ECO:0000313" key="5">
    <source>
        <dbReference type="EMBL" id="TDP63293.1"/>
    </source>
</evidence>
<dbReference type="InterPro" id="IPR043128">
    <property type="entry name" value="Rev_trsase/Diguanyl_cyclase"/>
</dbReference>
<proteinExistence type="predicted"/>
<dbReference type="Gene3D" id="3.30.70.270">
    <property type="match status" value="1"/>
</dbReference>
<dbReference type="Pfam" id="PF00990">
    <property type="entry name" value="GGDEF"/>
    <property type="match status" value="1"/>
</dbReference>
<evidence type="ECO:0000256" key="1">
    <source>
        <dbReference type="ARBA" id="ARBA00012528"/>
    </source>
</evidence>
<dbReference type="NCBIfam" id="TIGR00254">
    <property type="entry name" value="GGDEF"/>
    <property type="match status" value="1"/>
</dbReference>
<dbReference type="GO" id="GO:0052621">
    <property type="term" value="F:diguanylate cyclase activity"/>
    <property type="evidence" value="ECO:0007669"/>
    <property type="project" value="UniProtKB-EC"/>
</dbReference>
<dbReference type="InParanoid" id="A0A4R6QK57"/>
<dbReference type="GO" id="GO:1902201">
    <property type="term" value="P:negative regulation of bacterial-type flagellum-dependent cell motility"/>
    <property type="evidence" value="ECO:0007669"/>
    <property type="project" value="TreeGrafter"/>
</dbReference>
<dbReference type="SMART" id="SM00267">
    <property type="entry name" value="GGDEF"/>
    <property type="match status" value="1"/>
</dbReference>
<evidence type="ECO:0000259" key="4">
    <source>
        <dbReference type="PROSITE" id="PS50887"/>
    </source>
</evidence>
<feature type="coiled-coil region" evidence="3">
    <location>
        <begin position="351"/>
        <end position="380"/>
    </location>
</feature>
<dbReference type="PROSITE" id="PS50887">
    <property type="entry name" value="GGDEF"/>
    <property type="match status" value="1"/>
</dbReference>
<dbReference type="GO" id="GO:0043709">
    <property type="term" value="P:cell adhesion involved in single-species biofilm formation"/>
    <property type="evidence" value="ECO:0007669"/>
    <property type="project" value="TreeGrafter"/>
</dbReference>
<feature type="domain" description="GGDEF" evidence="4">
    <location>
        <begin position="425"/>
        <end position="555"/>
    </location>
</feature>
<evidence type="ECO:0000256" key="2">
    <source>
        <dbReference type="ARBA" id="ARBA00034247"/>
    </source>
</evidence>
<dbReference type="InterPro" id="IPR019734">
    <property type="entry name" value="TPR_rpt"/>
</dbReference>
<evidence type="ECO:0000313" key="6">
    <source>
        <dbReference type="Proteomes" id="UP000295361"/>
    </source>
</evidence>
<comment type="caution">
    <text evidence="5">The sequence shown here is derived from an EMBL/GenBank/DDBJ whole genome shotgun (WGS) entry which is preliminary data.</text>
</comment>
<dbReference type="InterPro" id="IPR029787">
    <property type="entry name" value="Nucleotide_cyclase"/>
</dbReference>
<name>A0A4R6QK57_9BURK</name>
<keyword evidence="3" id="KW-0175">Coiled coil</keyword>
<gene>
    <name evidence="5" type="ORF">DES47_105298</name>
</gene>
<dbReference type="RefSeq" id="WP_133702470.1">
    <property type="nucleotide sequence ID" value="NZ_SNXS01000005.1"/>
</dbReference>
<protein>
    <recommendedName>
        <fullName evidence="1">diguanylate cyclase</fullName>
        <ecNumber evidence="1">2.7.7.65</ecNumber>
    </recommendedName>
</protein>
<dbReference type="PANTHER" id="PTHR45138">
    <property type="entry name" value="REGULATORY COMPONENTS OF SENSORY TRANSDUCTION SYSTEM"/>
    <property type="match status" value="1"/>
</dbReference>
<accession>A0A4R6QK57</accession>
<dbReference type="Proteomes" id="UP000295361">
    <property type="component" value="Unassembled WGS sequence"/>
</dbReference>
<dbReference type="InterPro" id="IPR000160">
    <property type="entry name" value="GGDEF_dom"/>
</dbReference>
<keyword evidence="6" id="KW-1185">Reference proteome</keyword>